<protein>
    <recommendedName>
        <fullName evidence="4">General stress protein</fullName>
    </recommendedName>
</protein>
<reference evidence="2 3" key="1">
    <citation type="submission" date="2021-03" db="EMBL/GenBank/DDBJ databases">
        <title>Genomic Encyclopedia of Type Strains, Phase IV (KMG-IV): sequencing the most valuable type-strain genomes for metagenomic binning, comparative biology and taxonomic classification.</title>
        <authorList>
            <person name="Goeker M."/>
        </authorList>
    </citation>
    <scope>NUCLEOTIDE SEQUENCE [LARGE SCALE GENOMIC DNA]</scope>
    <source>
        <strain evidence="2 3">DSM 13372</strain>
    </source>
</reference>
<organism evidence="2 3">
    <name type="scientific">Sinorhizobium kostiense</name>
    <dbReference type="NCBI Taxonomy" id="76747"/>
    <lineage>
        <taxon>Bacteria</taxon>
        <taxon>Pseudomonadati</taxon>
        <taxon>Pseudomonadota</taxon>
        <taxon>Alphaproteobacteria</taxon>
        <taxon>Hyphomicrobiales</taxon>
        <taxon>Rhizobiaceae</taxon>
        <taxon>Sinorhizobium/Ensifer group</taxon>
        <taxon>Sinorhizobium</taxon>
    </lineage>
</organism>
<evidence type="ECO:0008006" key="4">
    <source>
        <dbReference type="Google" id="ProtNLM"/>
    </source>
</evidence>
<evidence type="ECO:0000313" key="2">
    <source>
        <dbReference type="EMBL" id="MBP2234085.1"/>
    </source>
</evidence>
<evidence type="ECO:0000256" key="1">
    <source>
        <dbReference type="SAM" id="MobiDB-lite"/>
    </source>
</evidence>
<accession>A0ABS4QTV1</accession>
<proteinExistence type="predicted"/>
<dbReference type="Proteomes" id="UP000730739">
    <property type="component" value="Unassembled WGS sequence"/>
</dbReference>
<name>A0ABS4QTV1_9HYPH</name>
<gene>
    <name evidence="2" type="ORF">J2Z31_000575</name>
</gene>
<keyword evidence="3" id="KW-1185">Reference proteome</keyword>
<dbReference type="EMBL" id="JAGILA010000001">
    <property type="protein sequence ID" value="MBP2234085.1"/>
    <property type="molecule type" value="Genomic_DNA"/>
</dbReference>
<sequence>MEKKSDRPRNKGESGTAKKNQPGHVGGDQARKAEEWGGGSKASKGAVGKEDKRNPNSSAKS</sequence>
<dbReference type="RefSeq" id="WP_209600359.1">
    <property type="nucleotide sequence ID" value="NZ_JAGILA010000001.1"/>
</dbReference>
<feature type="region of interest" description="Disordered" evidence="1">
    <location>
        <begin position="1"/>
        <end position="61"/>
    </location>
</feature>
<evidence type="ECO:0000313" key="3">
    <source>
        <dbReference type="Proteomes" id="UP000730739"/>
    </source>
</evidence>
<comment type="caution">
    <text evidence="2">The sequence shown here is derived from an EMBL/GenBank/DDBJ whole genome shotgun (WGS) entry which is preliminary data.</text>
</comment>
<feature type="compositionally biased region" description="Basic and acidic residues" evidence="1">
    <location>
        <begin position="1"/>
        <end position="12"/>
    </location>
</feature>